<reference evidence="2" key="1">
    <citation type="submission" date="2020-05" db="UniProtKB">
        <authorList>
            <consortium name="EnsemblMetazoa"/>
        </authorList>
    </citation>
    <scope>IDENTIFICATION</scope>
    <source>
        <strain evidence="2">TTRI</strain>
    </source>
</reference>
<sequence length="114" mass="13126">MAETYAKFVDVLEIYSRTLVSPTYHHKVYPGRSLQCGTAHEMARRNSIAVLRKSFVRLSFEAFLKFVCLSPHISSNHSYRSTKIKIKFTYPSVPYMIIAMYAHTYVMPALTLAE</sequence>
<keyword evidence="1" id="KW-0472">Membrane</keyword>
<proteinExistence type="predicted"/>
<keyword evidence="1" id="KW-0812">Transmembrane</keyword>
<evidence type="ECO:0000313" key="2">
    <source>
        <dbReference type="EnsemblMetazoa" id="GAUT001584-PA"/>
    </source>
</evidence>
<dbReference type="VEuPathDB" id="VectorBase:GAUT001584"/>
<accession>A0A1A9UDZ6</accession>
<name>A0A1A9UDZ6_GLOAU</name>
<evidence type="ECO:0000256" key="1">
    <source>
        <dbReference type="SAM" id="Phobius"/>
    </source>
</evidence>
<keyword evidence="3" id="KW-1185">Reference proteome</keyword>
<protein>
    <submittedName>
        <fullName evidence="2">Uncharacterized protein</fullName>
    </submittedName>
</protein>
<feature type="transmembrane region" description="Helical" evidence="1">
    <location>
        <begin position="93"/>
        <end position="113"/>
    </location>
</feature>
<dbReference type="AlphaFoldDB" id="A0A1A9UDZ6"/>
<organism evidence="2 3">
    <name type="scientific">Glossina austeni</name>
    <name type="common">Savannah tsetse fly</name>
    <dbReference type="NCBI Taxonomy" id="7395"/>
    <lineage>
        <taxon>Eukaryota</taxon>
        <taxon>Metazoa</taxon>
        <taxon>Ecdysozoa</taxon>
        <taxon>Arthropoda</taxon>
        <taxon>Hexapoda</taxon>
        <taxon>Insecta</taxon>
        <taxon>Pterygota</taxon>
        <taxon>Neoptera</taxon>
        <taxon>Endopterygota</taxon>
        <taxon>Diptera</taxon>
        <taxon>Brachycera</taxon>
        <taxon>Muscomorpha</taxon>
        <taxon>Hippoboscoidea</taxon>
        <taxon>Glossinidae</taxon>
        <taxon>Glossina</taxon>
    </lineage>
</organism>
<dbReference type="EnsemblMetazoa" id="GAUT001584-RA">
    <property type="protein sequence ID" value="GAUT001584-PA"/>
    <property type="gene ID" value="GAUT001584"/>
</dbReference>
<keyword evidence="1" id="KW-1133">Transmembrane helix</keyword>
<evidence type="ECO:0000313" key="3">
    <source>
        <dbReference type="Proteomes" id="UP000078200"/>
    </source>
</evidence>
<dbReference type="Proteomes" id="UP000078200">
    <property type="component" value="Unassembled WGS sequence"/>
</dbReference>